<evidence type="ECO:0000313" key="1">
    <source>
        <dbReference type="EMBL" id="MCG2617846.1"/>
    </source>
</evidence>
<dbReference type="Proteomes" id="UP001165367">
    <property type="component" value="Unassembled WGS sequence"/>
</dbReference>
<evidence type="ECO:0000313" key="2">
    <source>
        <dbReference type="Proteomes" id="UP001165367"/>
    </source>
</evidence>
<comment type="caution">
    <text evidence="1">The sequence shown here is derived from an EMBL/GenBank/DDBJ whole genome shotgun (WGS) entry which is preliminary data.</text>
</comment>
<organism evidence="1 2">
    <name type="scientific">Terrimonas ginsenosidimutans</name>
    <dbReference type="NCBI Taxonomy" id="2908004"/>
    <lineage>
        <taxon>Bacteria</taxon>
        <taxon>Pseudomonadati</taxon>
        <taxon>Bacteroidota</taxon>
        <taxon>Chitinophagia</taxon>
        <taxon>Chitinophagales</taxon>
        <taxon>Chitinophagaceae</taxon>
        <taxon>Terrimonas</taxon>
    </lineage>
</organism>
<sequence length="126" mass="13857">MSRIGIATEFSEAGVDTVVQSCTGFAKLNIFTRHEKLFELSNHLGNVLVTVSDKRVPYCPEDNPNVYCGTDGMGQPQVCACSSSSYSYFFRAEVVSANDHYPFGTGDGGKNVLVGSLYVWVQWEEK</sequence>
<dbReference type="RefSeq" id="WP_237876719.1">
    <property type="nucleotide sequence ID" value="NZ_JAKLTR010000026.1"/>
</dbReference>
<reference evidence="1" key="1">
    <citation type="submission" date="2022-01" db="EMBL/GenBank/DDBJ databases">
        <authorList>
            <person name="Jo J.-H."/>
            <person name="Im W.-T."/>
        </authorList>
    </citation>
    <scope>NUCLEOTIDE SEQUENCE</scope>
    <source>
        <strain evidence="1">NA20</strain>
    </source>
</reference>
<dbReference type="EMBL" id="JAKLTR010000026">
    <property type="protein sequence ID" value="MCG2617846.1"/>
    <property type="molecule type" value="Genomic_DNA"/>
</dbReference>
<gene>
    <name evidence="1" type="ORF">LZZ85_26330</name>
</gene>
<keyword evidence="2" id="KW-1185">Reference proteome</keyword>
<protein>
    <submittedName>
        <fullName evidence="1">Uncharacterized protein</fullName>
    </submittedName>
</protein>
<name>A0ABS9KZS9_9BACT</name>
<proteinExistence type="predicted"/>
<accession>A0ABS9KZS9</accession>